<dbReference type="EMBL" id="CP026250">
    <property type="protein sequence ID" value="AWP05692.1"/>
    <property type="molecule type" value="Genomic_DNA"/>
</dbReference>
<accession>A0A2U9BQP1</accession>
<evidence type="ECO:0000256" key="1">
    <source>
        <dbReference type="SAM" id="MobiDB-lite"/>
    </source>
</evidence>
<dbReference type="Proteomes" id="UP000246464">
    <property type="component" value="Chromosome 8"/>
</dbReference>
<dbReference type="AlphaFoldDB" id="A0A2U9BQP1"/>
<protein>
    <submittedName>
        <fullName evidence="2">Uncharacterized protein</fullName>
    </submittedName>
</protein>
<organism evidence="2 3">
    <name type="scientific">Scophthalmus maximus</name>
    <name type="common">Turbot</name>
    <name type="synonym">Psetta maxima</name>
    <dbReference type="NCBI Taxonomy" id="52904"/>
    <lineage>
        <taxon>Eukaryota</taxon>
        <taxon>Metazoa</taxon>
        <taxon>Chordata</taxon>
        <taxon>Craniata</taxon>
        <taxon>Vertebrata</taxon>
        <taxon>Euteleostomi</taxon>
        <taxon>Actinopterygii</taxon>
        <taxon>Neopterygii</taxon>
        <taxon>Teleostei</taxon>
        <taxon>Neoteleostei</taxon>
        <taxon>Acanthomorphata</taxon>
        <taxon>Carangaria</taxon>
        <taxon>Pleuronectiformes</taxon>
        <taxon>Pleuronectoidei</taxon>
        <taxon>Scophthalmidae</taxon>
        <taxon>Scophthalmus</taxon>
    </lineage>
</organism>
<keyword evidence="3" id="KW-1185">Reference proteome</keyword>
<evidence type="ECO:0000313" key="3">
    <source>
        <dbReference type="Proteomes" id="UP000246464"/>
    </source>
</evidence>
<proteinExistence type="predicted"/>
<name>A0A2U9BQP1_SCOMX</name>
<evidence type="ECO:0000313" key="2">
    <source>
        <dbReference type="EMBL" id="AWP05692.1"/>
    </source>
</evidence>
<feature type="region of interest" description="Disordered" evidence="1">
    <location>
        <begin position="47"/>
        <end position="70"/>
    </location>
</feature>
<gene>
    <name evidence="2" type="ORF">SMAX5B_007286</name>
</gene>
<sequence length="70" mass="7320">MYGNEEEGVSSGDELFPDILTFTETNRDLHAAAAICSGSEPKGCESEVVKGGGGGSRNVKVLNDSSERTL</sequence>
<reference evidence="2 3" key="1">
    <citation type="submission" date="2017-12" db="EMBL/GenBank/DDBJ databases">
        <title>Integrating genomic resources of turbot (Scophthalmus maximus) in depth evaluation of genetic and physical mapping variation across individuals.</title>
        <authorList>
            <person name="Martinez P."/>
        </authorList>
    </citation>
    <scope>NUCLEOTIDE SEQUENCE [LARGE SCALE GENOMIC DNA]</scope>
</reference>